<evidence type="ECO:0000313" key="5">
    <source>
        <dbReference type="EMBL" id="ELQ67646.1"/>
    </source>
</evidence>
<comment type="similarity">
    <text evidence="2 3">Belongs to the YPI1 family.</text>
</comment>
<feature type="region of interest" description="Disordered" evidence="4">
    <location>
        <begin position="1"/>
        <end position="192"/>
    </location>
</feature>
<evidence type="ECO:0000256" key="1">
    <source>
        <dbReference type="ARBA" id="ARBA00003401"/>
    </source>
</evidence>
<feature type="compositionally biased region" description="Polar residues" evidence="4">
    <location>
        <begin position="1"/>
        <end position="19"/>
    </location>
</feature>
<dbReference type="PANTHER" id="PTHR20835">
    <property type="entry name" value="E3 UBIQUITIN-PROTEIN LIGASE PPP1R11-RELATED"/>
    <property type="match status" value="1"/>
</dbReference>
<dbReference type="EMBL" id="JH795265">
    <property type="protein sequence ID" value="ELQ67646.1"/>
    <property type="molecule type" value="Genomic_DNA"/>
</dbReference>
<organism>
    <name type="scientific">Pyricularia oryzae (strain P131)</name>
    <name type="common">Rice blast fungus</name>
    <name type="synonym">Magnaporthe oryzae</name>
    <dbReference type="NCBI Taxonomy" id="1143193"/>
    <lineage>
        <taxon>Eukaryota</taxon>
        <taxon>Fungi</taxon>
        <taxon>Dikarya</taxon>
        <taxon>Ascomycota</taxon>
        <taxon>Pezizomycotina</taxon>
        <taxon>Sordariomycetes</taxon>
        <taxon>Sordariomycetidae</taxon>
        <taxon>Magnaporthales</taxon>
        <taxon>Pyriculariaceae</taxon>
        <taxon>Pyricularia</taxon>
    </lineage>
</organism>
<protein>
    <recommendedName>
        <fullName evidence="3">Type 1 phosphatases regulator</fullName>
    </recommendedName>
</protein>
<dbReference type="GO" id="GO:0004865">
    <property type="term" value="F:protein serine/threonine phosphatase inhibitor activity"/>
    <property type="evidence" value="ECO:0007669"/>
    <property type="project" value="UniProtKB-UniRule"/>
</dbReference>
<dbReference type="GO" id="GO:0008157">
    <property type="term" value="F:protein phosphatase 1 binding"/>
    <property type="evidence" value="ECO:0007669"/>
    <property type="project" value="TreeGrafter"/>
</dbReference>
<proteinExistence type="inferred from homology"/>
<gene>
    <name evidence="5" type="ORF">OOW_P131scaffold00304g34</name>
</gene>
<feature type="compositionally biased region" description="Low complexity" evidence="4">
    <location>
        <begin position="20"/>
        <end position="32"/>
    </location>
</feature>
<evidence type="ECO:0000256" key="4">
    <source>
        <dbReference type="SAM" id="MobiDB-lite"/>
    </source>
</evidence>
<reference evidence="5" key="1">
    <citation type="journal article" date="2012" name="PLoS Genet.">
        <title>Comparative analysis of the genomes of two field isolates of the rice blast fungus Magnaporthe oryzae.</title>
        <authorList>
            <person name="Xue M."/>
            <person name="Yang J."/>
            <person name="Li Z."/>
            <person name="Hu S."/>
            <person name="Yao N."/>
            <person name="Dean R.A."/>
            <person name="Zhao W."/>
            <person name="Shen M."/>
            <person name="Zhang H."/>
            <person name="Li C."/>
            <person name="Liu L."/>
            <person name="Cao L."/>
            <person name="Xu X."/>
            <person name="Xing Y."/>
            <person name="Hsiang T."/>
            <person name="Zhang Z."/>
            <person name="Xu J.R."/>
            <person name="Peng Y.L."/>
        </authorList>
    </citation>
    <scope>NUCLEOTIDE SEQUENCE [LARGE SCALE GENOMIC DNA]</scope>
    <source>
        <strain evidence="5">P131</strain>
    </source>
</reference>
<dbReference type="AlphaFoldDB" id="L7JHD5"/>
<dbReference type="InterPro" id="IPR011107">
    <property type="entry name" value="PPI_Ypi1"/>
</dbReference>
<accession>L7JHD5</accession>
<comment type="function">
    <text evidence="1 3">Regulator of type 1 phosphatases which maintains protein phosphatase activity under strict control.</text>
</comment>
<keyword evidence="3" id="KW-0539">Nucleus</keyword>
<sequence>MASRQSRQQHTTSAPAASRTQTETSTPSQEQPPQDPTPEVRSQPAILRLRGVRASSGPSVRWAEGVVDNEGLGRKSSKVCCIYHPTKPVGESSDESSSDSSSDSGTDSDDSTRGKGKRKHRSGGGGGGKKHGEGDCHGHNHGHDHGSSSSSGGGGGARKKKKKRTPSPNAYEKMPKVKPRAPAPEGAPEASCMEAGVPDQTGLKIAYFGLMKYSLKLVCIGWEVIICRTMSGHSPI</sequence>
<dbReference type="GO" id="GO:0005634">
    <property type="term" value="C:nucleus"/>
    <property type="evidence" value="ECO:0007669"/>
    <property type="project" value="UniProtKB-SubCell"/>
</dbReference>
<evidence type="ECO:0000256" key="3">
    <source>
        <dbReference type="RuleBase" id="RU367162"/>
    </source>
</evidence>
<name>L7JHD5_PYRO1</name>
<feature type="compositionally biased region" description="Basic and acidic residues" evidence="4">
    <location>
        <begin position="130"/>
        <end position="146"/>
    </location>
</feature>
<comment type="subcellular location">
    <subcellularLocation>
        <location evidence="3">Nucleus</location>
    </subcellularLocation>
</comment>
<dbReference type="Pfam" id="PF07491">
    <property type="entry name" value="PPI_Ypi1"/>
    <property type="match status" value="1"/>
</dbReference>
<dbReference type="PANTHER" id="PTHR20835:SF0">
    <property type="entry name" value="E3 UBIQUITIN-PROTEIN LIGASE PPP1R11"/>
    <property type="match status" value="1"/>
</dbReference>
<evidence type="ECO:0000256" key="2">
    <source>
        <dbReference type="ARBA" id="ARBA00005605"/>
    </source>
</evidence>